<dbReference type="Proteomes" id="UP000182229">
    <property type="component" value="Unassembled WGS sequence"/>
</dbReference>
<dbReference type="EMBL" id="MPIN01000008">
    <property type="protein sequence ID" value="OJH37215.1"/>
    <property type="molecule type" value="Genomic_DNA"/>
</dbReference>
<reference evidence="3 4" key="2">
    <citation type="submission" date="2016-12" db="EMBL/GenBank/DDBJ databases">
        <title>Draft Genome Sequence of Cystobacter ferrugineus Strain Cbfe23.</title>
        <authorList>
            <person name="Akbar S."/>
            <person name="Dowd S.E."/>
            <person name="Stevens D.C."/>
        </authorList>
    </citation>
    <scope>NUCLEOTIDE SEQUENCE [LARGE SCALE GENOMIC DNA]</scope>
    <source>
        <strain evidence="3 4">Cbfe23</strain>
    </source>
</reference>
<evidence type="ECO:0000256" key="1">
    <source>
        <dbReference type="ARBA" id="ARBA00023125"/>
    </source>
</evidence>
<evidence type="ECO:0000313" key="3">
    <source>
        <dbReference type="EMBL" id="OJH37215.1"/>
    </source>
</evidence>
<dbReference type="InterPro" id="IPR010982">
    <property type="entry name" value="Lambda_DNA-bd_dom_sf"/>
</dbReference>
<dbReference type="PANTHER" id="PTHR46797">
    <property type="entry name" value="HTH-TYPE TRANSCRIPTIONAL REGULATOR"/>
    <property type="match status" value="1"/>
</dbReference>
<reference evidence="4" key="1">
    <citation type="submission" date="2016-11" db="EMBL/GenBank/DDBJ databases">
        <authorList>
            <person name="Shukria A."/>
            <person name="Stevens D.C."/>
        </authorList>
    </citation>
    <scope>NUCLEOTIDE SEQUENCE [LARGE SCALE GENOMIC DNA]</scope>
    <source>
        <strain evidence="4">Cbfe23</strain>
    </source>
</reference>
<dbReference type="AlphaFoldDB" id="A0A1L9B4M8"/>
<evidence type="ECO:0000259" key="2">
    <source>
        <dbReference type="PROSITE" id="PS50943"/>
    </source>
</evidence>
<dbReference type="Gene3D" id="1.10.260.40">
    <property type="entry name" value="lambda repressor-like DNA-binding domains"/>
    <property type="match status" value="1"/>
</dbReference>
<keyword evidence="1" id="KW-0238">DNA-binding</keyword>
<dbReference type="RefSeq" id="WP_071901551.1">
    <property type="nucleotide sequence ID" value="NZ_MPIN01000008.1"/>
</dbReference>
<dbReference type="GO" id="GO:0003677">
    <property type="term" value="F:DNA binding"/>
    <property type="evidence" value="ECO:0007669"/>
    <property type="project" value="UniProtKB-KW"/>
</dbReference>
<organism evidence="3 4">
    <name type="scientific">Cystobacter ferrugineus</name>
    <dbReference type="NCBI Taxonomy" id="83449"/>
    <lineage>
        <taxon>Bacteria</taxon>
        <taxon>Pseudomonadati</taxon>
        <taxon>Myxococcota</taxon>
        <taxon>Myxococcia</taxon>
        <taxon>Myxococcales</taxon>
        <taxon>Cystobacterineae</taxon>
        <taxon>Archangiaceae</taxon>
        <taxon>Cystobacter</taxon>
    </lineage>
</organism>
<dbReference type="SUPFAM" id="SSF47413">
    <property type="entry name" value="lambda repressor-like DNA-binding domains"/>
    <property type="match status" value="1"/>
</dbReference>
<feature type="domain" description="HTH cro/C1-type" evidence="2">
    <location>
        <begin position="14"/>
        <end position="67"/>
    </location>
</feature>
<protein>
    <recommendedName>
        <fullName evidence="2">HTH cro/C1-type domain-containing protein</fullName>
    </recommendedName>
</protein>
<dbReference type="InterPro" id="IPR050807">
    <property type="entry name" value="TransReg_Diox_bact_type"/>
</dbReference>
<accession>A0A1L9B4M8</accession>
<dbReference type="PANTHER" id="PTHR46797:SF2">
    <property type="entry name" value="TRANSCRIPTIONAL REGULATOR"/>
    <property type="match status" value="1"/>
</dbReference>
<dbReference type="STRING" id="83449.BON30_28290"/>
<dbReference type="PROSITE" id="PS50943">
    <property type="entry name" value="HTH_CROC1"/>
    <property type="match status" value="1"/>
</dbReference>
<dbReference type="Pfam" id="PF01381">
    <property type="entry name" value="HTH_3"/>
    <property type="match status" value="1"/>
</dbReference>
<dbReference type="InterPro" id="IPR001387">
    <property type="entry name" value="Cro/C1-type_HTH"/>
</dbReference>
<dbReference type="GO" id="GO:0003700">
    <property type="term" value="F:DNA-binding transcription factor activity"/>
    <property type="evidence" value="ECO:0007669"/>
    <property type="project" value="TreeGrafter"/>
</dbReference>
<name>A0A1L9B4M8_9BACT</name>
<gene>
    <name evidence="3" type="ORF">BON30_28290</name>
</gene>
<evidence type="ECO:0000313" key="4">
    <source>
        <dbReference type="Proteomes" id="UP000182229"/>
    </source>
</evidence>
<keyword evidence="4" id="KW-1185">Reference proteome</keyword>
<dbReference type="GO" id="GO:0005829">
    <property type="term" value="C:cytosol"/>
    <property type="evidence" value="ECO:0007669"/>
    <property type="project" value="TreeGrafter"/>
</dbReference>
<dbReference type="CDD" id="cd00093">
    <property type="entry name" value="HTH_XRE"/>
    <property type="match status" value="1"/>
</dbReference>
<dbReference type="OrthoDB" id="5523564at2"/>
<sequence>MDDKLRHILGDMARAARLRQGLTQAEVAQRVRLKPAVYGRIERGKMTPSVPSLRRICATLGLSADALLSLSPRAQDAKGSAARRSSEPIEHPELSRIIHLLRDWPPERLSLARKLLETADSHFSR</sequence>
<proteinExistence type="predicted"/>
<dbReference type="SMART" id="SM00530">
    <property type="entry name" value="HTH_XRE"/>
    <property type="match status" value="1"/>
</dbReference>
<comment type="caution">
    <text evidence="3">The sequence shown here is derived from an EMBL/GenBank/DDBJ whole genome shotgun (WGS) entry which is preliminary data.</text>
</comment>